<dbReference type="InterPro" id="IPR036582">
    <property type="entry name" value="Mao_N_sf"/>
</dbReference>
<evidence type="ECO:0000259" key="3">
    <source>
        <dbReference type="Pfam" id="PF16472"/>
    </source>
</evidence>
<dbReference type="Pfam" id="PF07833">
    <property type="entry name" value="Cu_amine_oxidN1"/>
    <property type="match status" value="1"/>
</dbReference>
<proteinExistence type="predicted"/>
<organism evidence="4 5">
    <name type="scientific">Paenibacillus aurantiacus</name>
    <dbReference type="NCBI Taxonomy" id="1936118"/>
    <lineage>
        <taxon>Bacteria</taxon>
        <taxon>Bacillati</taxon>
        <taxon>Bacillota</taxon>
        <taxon>Bacilli</taxon>
        <taxon>Bacillales</taxon>
        <taxon>Paenibacillaceae</taxon>
        <taxon>Paenibacillus</taxon>
    </lineage>
</organism>
<accession>A0ABV5KU20</accession>
<dbReference type="EMBL" id="JBHMDO010000031">
    <property type="protein sequence ID" value="MFB9327898.1"/>
    <property type="molecule type" value="Genomic_DNA"/>
</dbReference>
<evidence type="ECO:0000313" key="5">
    <source>
        <dbReference type="Proteomes" id="UP001589747"/>
    </source>
</evidence>
<dbReference type="Proteomes" id="UP001589747">
    <property type="component" value="Unassembled WGS sequence"/>
</dbReference>
<dbReference type="Pfam" id="PF16472">
    <property type="entry name" value="DUF5050"/>
    <property type="match status" value="1"/>
</dbReference>
<feature type="chain" id="PRO_5045376061" evidence="1">
    <location>
        <begin position="25"/>
        <end position="517"/>
    </location>
</feature>
<feature type="domain" description="Copper amine oxidase-like N-terminal" evidence="2">
    <location>
        <begin position="61"/>
        <end position="143"/>
    </location>
</feature>
<dbReference type="SUPFAM" id="SSF55383">
    <property type="entry name" value="Copper amine oxidase, domain N"/>
    <property type="match status" value="1"/>
</dbReference>
<dbReference type="Gene3D" id="2.130.10.10">
    <property type="entry name" value="YVTN repeat-like/Quinoprotein amine dehydrogenase"/>
    <property type="match status" value="1"/>
</dbReference>
<reference evidence="4 5" key="1">
    <citation type="submission" date="2024-09" db="EMBL/GenBank/DDBJ databases">
        <authorList>
            <person name="Sun Q."/>
            <person name="Mori K."/>
        </authorList>
    </citation>
    <scope>NUCLEOTIDE SEQUENCE [LARGE SCALE GENOMIC DNA]</scope>
    <source>
        <strain evidence="4 5">TISTR 2452</strain>
    </source>
</reference>
<dbReference type="InterPro" id="IPR012854">
    <property type="entry name" value="Cu_amine_oxidase-like_N"/>
</dbReference>
<gene>
    <name evidence="4" type="ORF">ACFFSY_18375</name>
</gene>
<evidence type="ECO:0000259" key="2">
    <source>
        <dbReference type="Pfam" id="PF07833"/>
    </source>
</evidence>
<name>A0ABV5KU20_9BACL</name>
<keyword evidence="5" id="KW-1185">Reference proteome</keyword>
<dbReference type="Gene3D" id="3.30.457.10">
    <property type="entry name" value="Copper amine oxidase-like, N-terminal domain"/>
    <property type="match status" value="1"/>
</dbReference>
<evidence type="ECO:0000313" key="4">
    <source>
        <dbReference type="EMBL" id="MFB9327898.1"/>
    </source>
</evidence>
<evidence type="ECO:0000256" key="1">
    <source>
        <dbReference type="SAM" id="SignalP"/>
    </source>
</evidence>
<dbReference type="InterPro" id="IPR032485">
    <property type="entry name" value="LRP1-like_beta_prop"/>
</dbReference>
<protein>
    <submittedName>
        <fullName evidence="4">Stalk domain-containing protein</fullName>
    </submittedName>
</protein>
<feature type="signal peptide" evidence="1">
    <location>
        <begin position="1"/>
        <end position="24"/>
    </location>
</feature>
<comment type="caution">
    <text evidence="4">The sequence shown here is derived from an EMBL/GenBank/DDBJ whole genome shotgun (WGS) entry which is preliminary data.</text>
</comment>
<feature type="domain" description="Prolow-density lipoprotein receptor-related protein 1-like beta-propeller" evidence="3">
    <location>
        <begin position="217"/>
        <end position="401"/>
    </location>
</feature>
<dbReference type="SUPFAM" id="SSF63825">
    <property type="entry name" value="YWTD domain"/>
    <property type="match status" value="1"/>
</dbReference>
<dbReference type="InterPro" id="IPR015943">
    <property type="entry name" value="WD40/YVTN_repeat-like_dom_sf"/>
</dbReference>
<sequence length="517" mass="56995">MLKKLLLTAALMTSSFGAAYPAVAAEAITPVLHEAIILSVGSSKVYVNGKLGRIGDSGQAAAPFVDQGTTLVPLRFISEKLGAKLTWTPQTQEIKLQAGTETATMRVGERTLRINDRTITMNVPSQTRQGITFLPLRHVVEDLLHQQLYYKNGIIVISQEATTIAENELAELSNVLKPRVVFSGGEDLIYVYGDGTSAQQSFSDSVGPGLVHAVDEDGEYFYISEDNFSVNYERLYKVSADGEIAKKLQFNSDSQMEFILAQDGDQYYNTKGSIVRIANDDSASQKVLGKGRLTKDAVYIRGGVIWFTDYDDKGYAIYKLQDGKKTKISGNDAFLKFGADNWIYYTHYENNRHSLYRMSTDGTKKTKLSREADVAEAILVQNSIYFIDNKTQSLRKMTLDGYSQRGVLKLTNPGAGIFAGDNGRIFVTEEDQQLGGSTQWLIQVDPVTGANRQLAKAALDFNYGWVRILNVKTVGEYVSYTFGNEVYVVKNDGSASRKAGTLGGVSSREPMSVNVNF</sequence>
<dbReference type="RefSeq" id="WP_377496684.1">
    <property type="nucleotide sequence ID" value="NZ_JBHMDO010000031.1"/>
</dbReference>
<keyword evidence="1" id="KW-0732">Signal</keyword>